<sequence length="477" mass="55433">MIKIIGLGTGDISDITVGTLKILETEENIYFKNLNNKLIKTLNSKNIDFKTYNHFYNKEENVCDINERIVEDLIRIHKENNDVVYGVLGNPLIGDITVKLLIDRCKKENIEYKVFTATSLIDVIIEKLDVDISNGLKIIDSSNIKNEILDNRNQTIITYLYNEFIAKEVKDKLLESYSNNEKIIFMKNLGIDNSELIKEIELKDLDREDIDNTVYLYIPKSTNNKNDIYEFIDLIDMLRGENGCPWDRVQTHKSIKNAIVEESYEVKDAIEQEDEEALIEELGDVLLHVVFHSSIGKDEGKFNFNDIVEGIYNKMVFRHPNIFKKEESTKSWDEIKKEEKGFDTMTDELGGIAKALPALIRAHKVQNKARKVGFDWDNVEDASKKVIEELNEVLDVYKTENRERITEEVGDLLFSCVNVSRFLDVDEEEALNRTTDKFIKRFSYIEKEALKSNRKLEDMTLEEMDALWNKAKKEEKH</sequence>
<dbReference type="InterPro" id="IPR048011">
    <property type="entry name" value="NTP-PPase_MazG-like_C"/>
</dbReference>
<protein>
    <submittedName>
        <fullName evidence="3">Nucleotide pyrophosphohydrolase</fullName>
        <ecNumber evidence="3">3.6.1.8</ecNumber>
    </submittedName>
</protein>
<dbReference type="RefSeq" id="WP_055208331.1">
    <property type="nucleotide sequence ID" value="NZ_CZBO01000005.1"/>
</dbReference>
<dbReference type="InterPro" id="IPR024180">
    <property type="entry name" value="Tetrapyrrole_Mease/MazG_pred"/>
</dbReference>
<dbReference type="PANTHER" id="PTHR30522:SF0">
    <property type="entry name" value="NUCLEOSIDE TRIPHOSPHATE PYROPHOSPHOHYDROLASE"/>
    <property type="match status" value="1"/>
</dbReference>
<dbReference type="NCBIfam" id="TIGR00444">
    <property type="entry name" value="mazG"/>
    <property type="match status" value="1"/>
</dbReference>
<reference evidence="3 4" key="1">
    <citation type="submission" date="2015-09" db="EMBL/GenBank/DDBJ databases">
        <authorList>
            <consortium name="Pathogen Informatics"/>
        </authorList>
    </citation>
    <scope>NUCLEOTIDE SEQUENCE [LARGE SCALE GENOMIC DNA]</scope>
    <source>
        <strain evidence="3 4">2789STDY5834956</strain>
    </source>
</reference>
<feature type="domain" description="NTP pyrophosphohydrolase MazG-like" evidence="2">
    <location>
        <begin position="250"/>
        <end position="323"/>
    </location>
</feature>
<dbReference type="SUPFAM" id="SSF53790">
    <property type="entry name" value="Tetrapyrrole methylase"/>
    <property type="match status" value="1"/>
</dbReference>
<dbReference type="PANTHER" id="PTHR30522">
    <property type="entry name" value="NUCLEOSIDE TRIPHOSPHATE PYROPHOSPHOHYDROLASE"/>
    <property type="match status" value="1"/>
</dbReference>
<dbReference type="InterPro" id="IPR035013">
    <property type="entry name" value="YabN_N"/>
</dbReference>
<dbReference type="InterPro" id="IPR000878">
    <property type="entry name" value="4pyrrol_Mease"/>
</dbReference>
<name>A0A174UV22_9CLOT</name>
<dbReference type="InterPro" id="IPR004518">
    <property type="entry name" value="MazG-like_dom"/>
</dbReference>
<dbReference type="InterPro" id="IPR035996">
    <property type="entry name" value="4pyrrol_Methylase_sf"/>
</dbReference>
<dbReference type="CDD" id="cd11528">
    <property type="entry name" value="NTP-PPase_MazG_Nterm"/>
    <property type="match status" value="1"/>
</dbReference>
<dbReference type="GO" id="GO:0046076">
    <property type="term" value="P:dTTP catabolic process"/>
    <property type="evidence" value="ECO:0007669"/>
    <property type="project" value="TreeGrafter"/>
</dbReference>
<dbReference type="CDD" id="cd11529">
    <property type="entry name" value="NTP-PPase_MazG_Cterm"/>
    <property type="match status" value="1"/>
</dbReference>
<dbReference type="NCBIfam" id="NF007113">
    <property type="entry name" value="PRK09562.1"/>
    <property type="match status" value="1"/>
</dbReference>
<dbReference type="EMBL" id="CZBO01000005">
    <property type="protein sequence ID" value="CUQ23565.1"/>
    <property type="molecule type" value="Genomic_DNA"/>
</dbReference>
<dbReference type="Pfam" id="PF00590">
    <property type="entry name" value="TP_methylase"/>
    <property type="match status" value="1"/>
</dbReference>
<dbReference type="FunFam" id="1.10.287.1080:FF:000001">
    <property type="entry name" value="Nucleoside triphosphate pyrophosphohydrolase"/>
    <property type="match status" value="1"/>
</dbReference>
<dbReference type="GO" id="GO:0047693">
    <property type="term" value="F:ATP diphosphatase activity"/>
    <property type="evidence" value="ECO:0007669"/>
    <property type="project" value="UniProtKB-EC"/>
</dbReference>
<dbReference type="FunFam" id="1.10.287.1080:FF:000003">
    <property type="entry name" value="Nucleoside triphosphate pyrophosphohydrolase"/>
    <property type="match status" value="1"/>
</dbReference>
<dbReference type="Gene3D" id="3.40.1010.10">
    <property type="entry name" value="Cobalt-precorrin-4 Transmethylase, Domain 1"/>
    <property type="match status" value="1"/>
</dbReference>
<gene>
    <name evidence="3" type="primary">mazG</name>
    <name evidence="3" type="ORF">ERS852568_02449</name>
</gene>
<dbReference type="PIRSF" id="PIRSF002845">
    <property type="entry name" value="Ttrprl_mtas_MazG"/>
    <property type="match status" value="1"/>
</dbReference>
<evidence type="ECO:0000313" key="4">
    <source>
        <dbReference type="Proteomes" id="UP000095563"/>
    </source>
</evidence>
<dbReference type="GO" id="GO:0046061">
    <property type="term" value="P:dATP catabolic process"/>
    <property type="evidence" value="ECO:0007669"/>
    <property type="project" value="TreeGrafter"/>
</dbReference>
<feature type="domain" description="Tetrapyrrole methylase" evidence="1">
    <location>
        <begin position="2"/>
        <end position="203"/>
    </location>
</feature>
<dbReference type="InterPro" id="IPR011551">
    <property type="entry name" value="NTP_PyrPHydrolase_MazG"/>
</dbReference>
<feature type="domain" description="NTP pyrophosphohydrolase MazG-like" evidence="2">
    <location>
        <begin position="384"/>
        <end position="441"/>
    </location>
</feature>
<evidence type="ECO:0000259" key="1">
    <source>
        <dbReference type="Pfam" id="PF00590"/>
    </source>
</evidence>
<dbReference type="GO" id="GO:0008168">
    <property type="term" value="F:methyltransferase activity"/>
    <property type="evidence" value="ECO:0007669"/>
    <property type="project" value="InterPro"/>
</dbReference>
<evidence type="ECO:0000313" key="3">
    <source>
        <dbReference type="EMBL" id="CUQ23565.1"/>
    </source>
</evidence>
<keyword evidence="3" id="KW-0378">Hydrolase</keyword>
<dbReference type="GO" id="GO:0006203">
    <property type="term" value="P:dGTP catabolic process"/>
    <property type="evidence" value="ECO:0007669"/>
    <property type="project" value="TreeGrafter"/>
</dbReference>
<dbReference type="GO" id="GO:0006950">
    <property type="term" value="P:response to stress"/>
    <property type="evidence" value="ECO:0007669"/>
    <property type="project" value="UniProtKB-ARBA"/>
</dbReference>
<dbReference type="Pfam" id="PF03819">
    <property type="entry name" value="MazG"/>
    <property type="match status" value="2"/>
</dbReference>
<evidence type="ECO:0000259" key="2">
    <source>
        <dbReference type="Pfam" id="PF03819"/>
    </source>
</evidence>
<dbReference type="InterPro" id="IPR048015">
    <property type="entry name" value="NTP-PPase_MazG-like_N"/>
</dbReference>
<dbReference type="SUPFAM" id="SSF101386">
    <property type="entry name" value="all-alpha NTP pyrophosphatases"/>
    <property type="match status" value="2"/>
</dbReference>
<dbReference type="GO" id="GO:0046052">
    <property type="term" value="P:UTP catabolic process"/>
    <property type="evidence" value="ECO:0007669"/>
    <property type="project" value="TreeGrafter"/>
</dbReference>
<dbReference type="GO" id="GO:0046047">
    <property type="term" value="P:TTP catabolic process"/>
    <property type="evidence" value="ECO:0007669"/>
    <property type="project" value="TreeGrafter"/>
</dbReference>
<proteinExistence type="predicted"/>
<dbReference type="AlphaFoldDB" id="A0A174UV22"/>
<dbReference type="CDD" id="cd11723">
    <property type="entry name" value="YabN_N_like"/>
    <property type="match status" value="1"/>
</dbReference>
<accession>A0A174UV22</accession>
<organism evidence="3 4">
    <name type="scientific">Clostridium baratii</name>
    <dbReference type="NCBI Taxonomy" id="1561"/>
    <lineage>
        <taxon>Bacteria</taxon>
        <taxon>Bacillati</taxon>
        <taxon>Bacillota</taxon>
        <taxon>Clostridia</taxon>
        <taxon>Eubacteriales</taxon>
        <taxon>Clostridiaceae</taxon>
        <taxon>Clostridium</taxon>
    </lineage>
</organism>
<dbReference type="Proteomes" id="UP000095563">
    <property type="component" value="Unassembled WGS sequence"/>
</dbReference>
<dbReference type="InterPro" id="IPR014777">
    <property type="entry name" value="4pyrrole_Mease_sub1"/>
</dbReference>
<dbReference type="EC" id="3.6.1.8" evidence="3"/>
<dbReference type="GO" id="GO:0046081">
    <property type="term" value="P:dUTP catabolic process"/>
    <property type="evidence" value="ECO:0007669"/>
    <property type="project" value="TreeGrafter"/>
</dbReference>
<dbReference type="Gene3D" id="1.10.287.1080">
    <property type="entry name" value="MazG-like"/>
    <property type="match status" value="2"/>
</dbReference>